<comment type="caution">
    <text evidence="2">The sequence shown here is derived from an EMBL/GenBank/DDBJ whole genome shotgun (WGS) entry which is preliminary data.</text>
</comment>
<dbReference type="EMBL" id="ANOF01000025">
    <property type="protein sequence ID" value="EMI28655.1"/>
    <property type="molecule type" value="Genomic_DNA"/>
</dbReference>
<dbReference type="CDD" id="cd00085">
    <property type="entry name" value="HNHc"/>
    <property type="match status" value="1"/>
</dbReference>
<protein>
    <submittedName>
        <fullName evidence="2">HNH endonuclease family protein</fullName>
    </submittedName>
</protein>
<reference evidence="2 3" key="1">
    <citation type="journal article" date="2013" name="Mar. Genomics">
        <title>Expression of sulfatases in Rhodopirellula baltica and the diversity of sulfatases in the genus Rhodopirellula.</title>
        <authorList>
            <person name="Wegner C.E."/>
            <person name="Richter-Heitmann T."/>
            <person name="Klindworth A."/>
            <person name="Klockow C."/>
            <person name="Richter M."/>
            <person name="Achstetter T."/>
            <person name="Glockner F.O."/>
            <person name="Harder J."/>
        </authorList>
    </citation>
    <scope>NUCLEOTIDE SEQUENCE [LARGE SCALE GENOMIC DNA]</scope>
    <source>
        <strain evidence="2 3">SH398</strain>
    </source>
</reference>
<dbReference type="Gene3D" id="1.10.30.50">
    <property type="match status" value="1"/>
</dbReference>
<name>M5SAY4_9BACT</name>
<dbReference type="PANTHER" id="PTHR33877">
    <property type="entry name" value="SLL1193 PROTEIN"/>
    <property type="match status" value="1"/>
</dbReference>
<keyword evidence="2" id="KW-0540">Nuclease</keyword>
<dbReference type="InterPro" id="IPR003615">
    <property type="entry name" value="HNH_nuc"/>
</dbReference>
<keyword evidence="2" id="KW-0255">Endonuclease</keyword>
<proteinExistence type="predicted"/>
<evidence type="ECO:0000313" key="3">
    <source>
        <dbReference type="Proteomes" id="UP000011996"/>
    </source>
</evidence>
<feature type="domain" description="HNH nuclease" evidence="1">
    <location>
        <begin position="149"/>
        <end position="202"/>
    </location>
</feature>
<gene>
    <name evidence="2" type="ORF">RESH_00757</name>
</gene>
<dbReference type="PATRIC" id="fig|1263868.3.peg.825"/>
<dbReference type="Proteomes" id="UP000011996">
    <property type="component" value="Unassembled WGS sequence"/>
</dbReference>
<dbReference type="Pfam" id="PF14279">
    <property type="entry name" value="HNH_5"/>
    <property type="match status" value="1"/>
</dbReference>
<dbReference type="PANTHER" id="PTHR33877:SF2">
    <property type="entry name" value="OS07G0170200 PROTEIN"/>
    <property type="match status" value="1"/>
</dbReference>
<evidence type="ECO:0000313" key="2">
    <source>
        <dbReference type="EMBL" id="EMI28655.1"/>
    </source>
</evidence>
<dbReference type="InterPro" id="IPR029471">
    <property type="entry name" value="HNH_5"/>
</dbReference>
<sequence length="249" mass="28812">MGTSPVTLQERRSEGGRDDENCGFFFSQTLRWSNFEANFLIEERTDATMSGRVLETNVLVLNRFYMAIRVVNVRRALTLLYRDCAEVIDNDDGQFIGYDFDSWCELSQLASAQKQPEDEYIQAVGFEMKVPRITRLTRFDRMPAQTVRFNRKNLFARDDHTCQYCGKAEPTHKLSLDHVVPRSHGGGTTWENIVCCCLRCNSRKGGRTPQQAHMKLLSRPIKPRFNPLMTHSMDDPRYASWKTFLHTAK</sequence>
<dbReference type="AlphaFoldDB" id="M5SAY4"/>
<keyword evidence="2" id="KW-0378">Hydrolase</keyword>
<organism evidence="2 3">
    <name type="scientific">Rhodopirellula europaea SH398</name>
    <dbReference type="NCBI Taxonomy" id="1263868"/>
    <lineage>
        <taxon>Bacteria</taxon>
        <taxon>Pseudomonadati</taxon>
        <taxon>Planctomycetota</taxon>
        <taxon>Planctomycetia</taxon>
        <taxon>Pirellulales</taxon>
        <taxon>Pirellulaceae</taxon>
        <taxon>Rhodopirellula</taxon>
    </lineage>
</organism>
<dbReference type="SMART" id="SM00507">
    <property type="entry name" value="HNHc"/>
    <property type="match status" value="1"/>
</dbReference>
<dbReference type="STRING" id="1263868.RESH_00757"/>
<dbReference type="InterPro" id="IPR052892">
    <property type="entry name" value="NA-targeting_endonuclease"/>
</dbReference>
<accession>M5SAY4</accession>
<evidence type="ECO:0000259" key="1">
    <source>
        <dbReference type="SMART" id="SM00507"/>
    </source>
</evidence>
<dbReference type="GO" id="GO:0004519">
    <property type="term" value="F:endonuclease activity"/>
    <property type="evidence" value="ECO:0007669"/>
    <property type="project" value="UniProtKB-KW"/>
</dbReference>